<dbReference type="Pfam" id="PF00211">
    <property type="entry name" value="Guanylate_cyc"/>
    <property type="match status" value="1"/>
</dbReference>
<evidence type="ECO:0000313" key="4">
    <source>
        <dbReference type="Proteomes" id="UP000004725"/>
    </source>
</evidence>
<dbReference type="Pfam" id="PF19363">
    <property type="entry name" value="DUF5939"/>
    <property type="match status" value="1"/>
</dbReference>
<dbReference type="CDD" id="cd07302">
    <property type="entry name" value="CHD"/>
    <property type="match status" value="1"/>
</dbReference>
<dbReference type="AlphaFoldDB" id="A0AA87LVF6"/>
<gene>
    <name evidence="3" type="ORF">A1A1_00125</name>
</gene>
<proteinExistence type="inferred from homology"/>
<dbReference type="InterPro" id="IPR045983">
    <property type="entry name" value="GUC-dom-containing_N"/>
</dbReference>
<name>A0AA87LVF6_9BACL</name>
<dbReference type="PROSITE" id="PS50125">
    <property type="entry name" value="GUANYLATE_CYCLASE_2"/>
    <property type="match status" value="1"/>
</dbReference>
<comment type="similarity">
    <text evidence="1">Belongs to the adenylyl cyclase class-3 family.</text>
</comment>
<dbReference type="InterPro" id="IPR050697">
    <property type="entry name" value="Adenylyl/Guanylyl_Cyclase_3/4"/>
</dbReference>
<dbReference type="InterPro" id="IPR029787">
    <property type="entry name" value="Nucleotide_cyclase"/>
</dbReference>
<evidence type="ECO:0000313" key="3">
    <source>
        <dbReference type="EMBL" id="EIM08457.1"/>
    </source>
</evidence>
<evidence type="ECO:0000256" key="1">
    <source>
        <dbReference type="ARBA" id="ARBA00005381"/>
    </source>
</evidence>
<comment type="caution">
    <text evidence="3">The sequence shown here is derived from an EMBL/GenBank/DDBJ whole genome shotgun (WGS) entry which is preliminary data.</text>
</comment>
<evidence type="ECO:0000259" key="2">
    <source>
        <dbReference type="PROSITE" id="PS50125"/>
    </source>
</evidence>
<dbReference type="GO" id="GO:0006171">
    <property type="term" value="P:cAMP biosynthetic process"/>
    <property type="evidence" value="ECO:0007669"/>
    <property type="project" value="TreeGrafter"/>
</dbReference>
<dbReference type="EMBL" id="AJYB01000002">
    <property type="protein sequence ID" value="EIM08457.1"/>
    <property type="molecule type" value="Genomic_DNA"/>
</dbReference>
<protein>
    <submittedName>
        <fullName evidence="3">Guanylate cyclase</fullName>
    </submittedName>
</protein>
<dbReference type="SUPFAM" id="SSF55073">
    <property type="entry name" value="Nucleotide cyclase"/>
    <property type="match status" value="1"/>
</dbReference>
<dbReference type="InterPro" id="IPR001054">
    <property type="entry name" value="A/G_cyclase"/>
</dbReference>
<dbReference type="GO" id="GO:0004016">
    <property type="term" value="F:adenylate cyclase activity"/>
    <property type="evidence" value="ECO:0007669"/>
    <property type="project" value="UniProtKB-ARBA"/>
</dbReference>
<accession>A0AA87LVF6</accession>
<dbReference type="PANTHER" id="PTHR43081">
    <property type="entry name" value="ADENYLATE CYCLASE, TERMINAL-DIFFERENTIATION SPECIFIC-RELATED"/>
    <property type="match status" value="1"/>
</dbReference>
<dbReference type="Proteomes" id="UP000004725">
    <property type="component" value="Unassembled WGS sequence"/>
</dbReference>
<reference evidence="3 4" key="1">
    <citation type="journal article" date="2012" name="J. Bacteriol.">
        <title>Genome Sequence of the Antarctic Psychrophile Bacterium Planococcus antarcticus DSM 14505.</title>
        <authorList>
            <person name="Margolles A."/>
            <person name="Gueimonde M."/>
            <person name="Sanchez B."/>
        </authorList>
    </citation>
    <scope>NUCLEOTIDE SEQUENCE [LARGE SCALE GENOMIC DNA]</scope>
    <source>
        <strain evidence="3 4">DSM 14505</strain>
    </source>
</reference>
<dbReference type="SMART" id="SM00044">
    <property type="entry name" value="CYCc"/>
    <property type="match status" value="1"/>
</dbReference>
<dbReference type="GO" id="GO:0035556">
    <property type="term" value="P:intracellular signal transduction"/>
    <property type="evidence" value="ECO:0007669"/>
    <property type="project" value="InterPro"/>
</dbReference>
<dbReference type="Gene3D" id="3.30.70.1230">
    <property type="entry name" value="Nucleotide cyclase"/>
    <property type="match status" value="1"/>
</dbReference>
<feature type="domain" description="Guanylate cyclase" evidence="2">
    <location>
        <begin position="427"/>
        <end position="544"/>
    </location>
</feature>
<sequence>MKSKTYVLEKEYALDRKTAWQLLADNNRMNLYIGLFPVSFRPAKQDGAEVFYREAHAKVLGLVPISWKEFPFQWQENDSYTVERRYLAGPMKHYTLKVELFDNAENGTRVKLTASFVPLNLLGYGAIWATGLPAVKKIMRYLDDYLQSGAATVFEAPQKTSNANINLPELERLTALLAKSPVNGDYVELLHRYLADKGDHDVAQIEPVQMARLWNADLDDTLRVLLYATKAGLLNLSWNVICPNCRVSKVEHNSLSELEQQFHCDLCGINYDANFDQYVELNFSVHPTIRQAYAEVYCIGGPMITPHVKAQQVIEMGKTASFSIPIGEDALRFRVLQANDSVPVNSGLESNQLVYTDSGWSQSSVNGSRDVSITNASSADIVVALEHSDWNKQAVTAAKVTAMQEFRDLFSSEVLSPGQKIGVGHMTILFTDLKGSTLLYETAGDSSAYGQVRNHFDFLASHIAKNSGSVVKTIGDAVMAVFHKPEDGLKAALAIQKNLAEFNETATETLVLRIGLYSGAAIAVNSNDRLDYFGRTVNIAARIQGQGEGGDIVISKDVLALPESVELLNSADVQLEEFSAELKGIDVAVELVRVRLAEGLVVEELASQVVSNR</sequence>
<dbReference type="SUPFAM" id="SSF55961">
    <property type="entry name" value="Bet v1-like"/>
    <property type="match status" value="1"/>
</dbReference>
<dbReference type="PANTHER" id="PTHR43081:SF19">
    <property type="entry name" value="PH-SENSITIVE ADENYLATE CYCLASE RV1264"/>
    <property type="match status" value="1"/>
</dbReference>
<organism evidence="3 4">
    <name type="scientific">Planococcus antarcticus DSM 14505</name>
    <dbReference type="NCBI Taxonomy" id="1185653"/>
    <lineage>
        <taxon>Bacteria</taxon>
        <taxon>Bacillati</taxon>
        <taxon>Bacillota</taxon>
        <taxon>Bacilli</taxon>
        <taxon>Bacillales</taxon>
        <taxon>Caryophanaceae</taxon>
        <taxon>Planococcus</taxon>
    </lineage>
</organism>